<protein>
    <submittedName>
        <fullName evidence="2">Uncharacterized protein</fullName>
    </submittedName>
</protein>
<sequence length="65" mass="7005">MTRARIRARSPLRIAGHDVDRRMFLRGTDAAVAVGAPAACGVPSTYVRQSKRGGPDRSAARSNIR</sequence>
<comment type="caution">
    <text evidence="2">The sequence shown here is derived from an EMBL/GenBank/DDBJ whole genome shotgun (WGS) entry which is preliminary data.</text>
</comment>
<evidence type="ECO:0000313" key="2">
    <source>
        <dbReference type="EMBL" id="GCD97754.1"/>
    </source>
</evidence>
<name>A0A401YT34_9ACTN</name>
<feature type="region of interest" description="Disordered" evidence="1">
    <location>
        <begin position="45"/>
        <end position="65"/>
    </location>
</feature>
<dbReference type="Proteomes" id="UP000286931">
    <property type="component" value="Unassembled WGS sequence"/>
</dbReference>
<organism evidence="2 3">
    <name type="scientific">Embleya hyalina</name>
    <dbReference type="NCBI Taxonomy" id="516124"/>
    <lineage>
        <taxon>Bacteria</taxon>
        <taxon>Bacillati</taxon>
        <taxon>Actinomycetota</taxon>
        <taxon>Actinomycetes</taxon>
        <taxon>Kitasatosporales</taxon>
        <taxon>Streptomycetaceae</taxon>
        <taxon>Embleya</taxon>
    </lineage>
</organism>
<dbReference type="EMBL" id="BIFH01000025">
    <property type="protein sequence ID" value="GCD97754.1"/>
    <property type="molecule type" value="Genomic_DNA"/>
</dbReference>
<dbReference type="RefSeq" id="WP_174861434.1">
    <property type="nucleotide sequence ID" value="NZ_BIFH01000025.1"/>
</dbReference>
<evidence type="ECO:0000256" key="1">
    <source>
        <dbReference type="SAM" id="MobiDB-lite"/>
    </source>
</evidence>
<evidence type="ECO:0000313" key="3">
    <source>
        <dbReference type="Proteomes" id="UP000286931"/>
    </source>
</evidence>
<dbReference type="AlphaFoldDB" id="A0A401YT34"/>
<gene>
    <name evidence="2" type="ORF">EHYA_05450</name>
</gene>
<proteinExistence type="predicted"/>
<keyword evidence="3" id="KW-1185">Reference proteome</keyword>
<reference evidence="2 3" key="1">
    <citation type="submission" date="2018-12" db="EMBL/GenBank/DDBJ databases">
        <title>Draft genome sequence of Embleya hyalina NBRC 13850T.</title>
        <authorList>
            <person name="Komaki H."/>
            <person name="Hosoyama A."/>
            <person name="Kimura A."/>
            <person name="Ichikawa N."/>
            <person name="Tamura T."/>
        </authorList>
    </citation>
    <scope>NUCLEOTIDE SEQUENCE [LARGE SCALE GENOMIC DNA]</scope>
    <source>
        <strain evidence="2 3">NBRC 13850</strain>
    </source>
</reference>
<accession>A0A401YT34</accession>